<sequence length="534" mass="57490">MVAGSDGELKGLTMALGQELSAGLEEPMFDADRWMRAQALAEAVSLKLANGADPAAVVAMLDRLPKPRNPREGVIAHLLRAGLLRDGAAPTAALQVLIDDLNSAKPRHNLAQADYIIRGIVYAVWSNRMRLSDPGRHDLVLRQLWHTILDKYRAQMPPRDSVPVGQRQRDLIVLMTGQFVQGMHQPSIDAREFAAKLVLRFGRRVVLINTADGPVSAHYPYLGGFVSSADEELVDKTQLVIDRLPIPFIHLPPGHTDPATAAAMRDRILEMRPDLILSFGTMNPVADLCRGLLDVVSIPFGTYLPMAEPAFVALPRALVASDGPALAVAGLTADRVTNIDYCYTRPAMGRARGRADLAVPADAILTLVIGIRLTQEVTPAFAAALDAAIKAEPRLFFLFVGSLDNYDHLVAALPALAARSRAHGFDPDVIGLLEQADLFLNPPRGGGGASAAYALSSGVPAFTLNAGDVATVVGPDFHLASLGEFAPLASRFADDPEYREAMRTKARKRFAAISSRDVMLRQILDGVKALRAKG</sequence>
<reference evidence="1 2" key="1">
    <citation type="submission" date="2017-07" db="EMBL/GenBank/DDBJ databases">
        <title>Niveispirillum cyanobacteriorum sp. nov., isolated from cyanobacterial aggregates in a eutrophic lake.</title>
        <authorList>
            <person name="Cai H."/>
        </authorList>
    </citation>
    <scope>NUCLEOTIDE SEQUENCE [LARGE SCALE GENOMIC DNA]</scope>
    <source>
        <strain evidence="2">TH1-14</strain>
    </source>
</reference>
<evidence type="ECO:0000313" key="1">
    <source>
        <dbReference type="EMBL" id="OYQ32359.1"/>
    </source>
</evidence>
<keyword evidence="2" id="KW-1185">Reference proteome</keyword>
<dbReference type="RefSeq" id="WP_094457399.1">
    <property type="nucleotide sequence ID" value="NZ_NOXU01000031.1"/>
</dbReference>
<gene>
    <name evidence="1" type="ORF">CHU95_16280</name>
</gene>
<dbReference type="OrthoDB" id="1883113at2"/>
<name>A0A255YT50_9PROT</name>
<evidence type="ECO:0000313" key="2">
    <source>
        <dbReference type="Proteomes" id="UP000216998"/>
    </source>
</evidence>
<accession>A0A255YT50</accession>
<dbReference type="Gene3D" id="3.40.50.2000">
    <property type="entry name" value="Glycogen Phosphorylase B"/>
    <property type="match status" value="1"/>
</dbReference>
<comment type="caution">
    <text evidence="1">The sequence shown here is derived from an EMBL/GenBank/DDBJ whole genome shotgun (WGS) entry which is preliminary data.</text>
</comment>
<evidence type="ECO:0008006" key="3">
    <source>
        <dbReference type="Google" id="ProtNLM"/>
    </source>
</evidence>
<dbReference type="AlphaFoldDB" id="A0A255YT50"/>
<dbReference type="EMBL" id="NOXU01000031">
    <property type="protein sequence ID" value="OYQ32359.1"/>
    <property type="molecule type" value="Genomic_DNA"/>
</dbReference>
<organism evidence="1 2">
    <name type="scientific">Niveispirillum lacus</name>
    <dbReference type="NCBI Taxonomy" id="1981099"/>
    <lineage>
        <taxon>Bacteria</taxon>
        <taxon>Pseudomonadati</taxon>
        <taxon>Pseudomonadota</taxon>
        <taxon>Alphaproteobacteria</taxon>
        <taxon>Rhodospirillales</taxon>
        <taxon>Azospirillaceae</taxon>
        <taxon>Niveispirillum</taxon>
    </lineage>
</organism>
<dbReference type="Proteomes" id="UP000216998">
    <property type="component" value="Unassembled WGS sequence"/>
</dbReference>
<protein>
    <recommendedName>
        <fullName evidence="3">Glycosyl transferase family 1 domain-containing protein</fullName>
    </recommendedName>
</protein>
<proteinExistence type="predicted"/>
<dbReference type="SUPFAM" id="SSF53756">
    <property type="entry name" value="UDP-Glycosyltransferase/glycogen phosphorylase"/>
    <property type="match status" value="1"/>
</dbReference>